<evidence type="ECO:0000256" key="1">
    <source>
        <dbReference type="SAM" id="Phobius"/>
    </source>
</evidence>
<gene>
    <name evidence="2" type="ORF">UX47_C0005G0094</name>
</gene>
<name>A0A0G1PKT3_9BACT</name>
<dbReference type="PATRIC" id="fig|1618381.3.peg.582"/>
<protein>
    <submittedName>
        <fullName evidence="2">Uncharacterized protein</fullName>
    </submittedName>
</protein>
<dbReference type="Proteomes" id="UP000034794">
    <property type="component" value="Unassembled WGS sequence"/>
</dbReference>
<keyword evidence="1" id="KW-0812">Transmembrane</keyword>
<evidence type="ECO:0000313" key="2">
    <source>
        <dbReference type="EMBL" id="KKU33292.1"/>
    </source>
</evidence>
<reference evidence="2 3" key="1">
    <citation type="journal article" date="2015" name="Nature">
        <title>rRNA introns, odd ribosomes, and small enigmatic genomes across a large radiation of phyla.</title>
        <authorList>
            <person name="Brown C.T."/>
            <person name="Hug L.A."/>
            <person name="Thomas B.C."/>
            <person name="Sharon I."/>
            <person name="Castelle C.J."/>
            <person name="Singh A."/>
            <person name="Wilkins M.J."/>
            <person name="Williams K.H."/>
            <person name="Banfield J.F."/>
        </authorList>
    </citation>
    <scope>NUCLEOTIDE SEQUENCE [LARGE SCALE GENOMIC DNA]</scope>
</reference>
<proteinExistence type="predicted"/>
<dbReference type="EMBL" id="LCMI01000005">
    <property type="protein sequence ID" value="KKU33292.1"/>
    <property type="molecule type" value="Genomic_DNA"/>
</dbReference>
<accession>A0A0G1PKT3</accession>
<keyword evidence="1" id="KW-0472">Membrane</keyword>
<comment type="caution">
    <text evidence="2">The sequence shown here is derived from an EMBL/GenBank/DDBJ whole genome shotgun (WGS) entry which is preliminary data.</text>
</comment>
<keyword evidence="1" id="KW-1133">Transmembrane helix</keyword>
<organism evidence="2 3">
    <name type="scientific">Candidatus Collierbacteria bacterium GW2011_GWA2_46_26</name>
    <dbReference type="NCBI Taxonomy" id="1618381"/>
    <lineage>
        <taxon>Bacteria</taxon>
        <taxon>Candidatus Collieribacteriota</taxon>
    </lineage>
</organism>
<sequence>MNKKILIPIISVIILFFVFLLISILRYRSERPSFLETIPLFSQPTPKVTRTIVPTITTIPGVPNQTNLESIAKAKDSTKSLVEKNKIFDALPIREEDFSTSANIKTTINIYNLLYDPESALRVEIYGINYNNQDINSKDALAFKESFLKAKQFFSKYQVNLNSLQIIYGNRQYIQDTATYWVKTFKLLD</sequence>
<feature type="transmembrane region" description="Helical" evidence="1">
    <location>
        <begin position="6"/>
        <end position="25"/>
    </location>
</feature>
<dbReference type="AlphaFoldDB" id="A0A0G1PKT3"/>
<evidence type="ECO:0000313" key="3">
    <source>
        <dbReference type="Proteomes" id="UP000034794"/>
    </source>
</evidence>